<accession>A0A2P6NFN0</accession>
<evidence type="ECO:0000313" key="3">
    <source>
        <dbReference type="Proteomes" id="UP000241769"/>
    </source>
</evidence>
<keyword evidence="3" id="KW-1185">Reference proteome</keyword>
<reference evidence="2 3" key="1">
    <citation type="journal article" date="2018" name="Genome Biol. Evol.">
        <title>Multiple Roots of Fruiting Body Formation in Amoebozoa.</title>
        <authorList>
            <person name="Hillmann F."/>
            <person name="Forbes G."/>
            <person name="Novohradska S."/>
            <person name="Ferling I."/>
            <person name="Riege K."/>
            <person name="Groth M."/>
            <person name="Westermann M."/>
            <person name="Marz M."/>
            <person name="Spaller T."/>
            <person name="Winckler T."/>
            <person name="Schaap P."/>
            <person name="Glockner G."/>
        </authorList>
    </citation>
    <scope>NUCLEOTIDE SEQUENCE [LARGE SCALE GENOMIC DNA]</scope>
    <source>
        <strain evidence="2 3">Jena</strain>
    </source>
</reference>
<name>A0A2P6NFN0_9EUKA</name>
<dbReference type="EMBL" id="MDYQ01000096">
    <property type="protein sequence ID" value="PRP82773.1"/>
    <property type="molecule type" value="Genomic_DNA"/>
</dbReference>
<evidence type="ECO:0008006" key="4">
    <source>
        <dbReference type="Google" id="ProtNLM"/>
    </source>
</evidence>
<dbReference type="InParanoid" id="A0A2P6NFN0"/>
<proteinExistence type="predicted"/>
<evidence type="ECO:0000313" key="2">
    <source>
        <dbReference type="EMBL" id="PRP82773.1"/>
    </source>
</evidence>
<organism evidence="2 3">
    <name type="scientific">Planoprotostelium fungivorum</name>
    <dbReference type="NCBI Taxonomy" id="1890364"/>
    <lineage>
        <taxon>Eukaryota</taxon>
        <taxon>Amoebozoa</taxon>
        <taxon>Evosea</taxon>
        <taxon>Variosea</taxon>
        <taxon>Cavosteliida</taxon>
        <taxon>Cavosteliaceae</taxon>
        <taxon>Planoprotostelium</taxon>
    </lineage>
</organism>
<protein>
    <recommendedName>
        <fullName evidence="4">CHCH domain-containing protein</fullName>
    </recommendedName>
</protein>
<comment type="caution">
    <text evidence="2">The sequence shown here is derived from an EMBL/GenBank/DDBJ whole genome shotgun (WGS) entry which is preliminary data.</text>
</comment>
<evidence type="ECO:0000256" key="1">
    <source>
        <dbReference type="SAM" id="MobiDB-lite"/>
    </source>
</evidence>
<feature type="compositionally biased region" description="Basic and acidic residues" evidence="1">
    <location>
        <begin position="115"/>
        <end position="132"/>
    </location>
</feature>
<sequence>MTKTPSFLVATYHNPATLKPRYARRYPRVQQQAQPLEQVCSGENKSLMNCIYYKKSITECVEELVSYRMCEQEFHASSRSKNTINYHMQRSTKLCCGRATSIERSSPRFSLGVQQDHDIDGGRSHPSEEQSRPRWMNTHSKLFSATAPTRLPLADPYLGRSSLEVILHDRPITISPRISTHKRMREGSLWTITEV</sequence>
<feature type="region of interest" description="Disordered" evidence="1">
    <location>
        <begin position="107"/>
        <end position="134"/>
    </location>
</feature>
<dbReference type="Proteomes" id="UP000241769">
    <property type="component" value="Unassembled WGS sequence"/>
</dbReference>
<gene>
    <name evidence="2" type="ORF">PROFUN_09858</name>
</gene>
<dbReference type="AlphaFoldDB" id="A0A2P6NFN0"/>